<keyword evidence="3" id="KW-1185">Reference proteome</keyword>
<dbReference type="Proteomes" id="UP001177670">
    <property type="component" value="Unassembled WGS sequence"/>
</dbReference>
<dbReference type="AlphaFoldDB" id="A0AA40KGR7"/>
<gene>
    <name evidence="2" type="ORF">K0M31_013067</name>
</gene>
<name>A0AA40KGR7_9HYME</name>
<sequence>MEKHVSAYQMLDSRPPVTFEQKITVKYASKSQRPWFKAPLTQHSRQETEKKRHRDQPGVRDVRT</sequence>
<comment type="caution">
    <text evidence="2">The sequence shown here is derived from an EMBL/GenBank/DDBJ whole genome shotgun (WGS) entry which is preliminary data.</text>
</comment>
<protein>
    <submittedName>
        <fullName evidence="2">Uncharacterized protein</fullName>
    </submittedName>
</protein>
<feature type="compositionally biased region" description="Basic and acidic residues" evidence="1">
    <location>
        <begin position="44"/>
        <end position="64"/>
    </location>
</feature>
<reference evidence="2" key="1">
    <citation type="submission" date="2021-10" db="EMBL/GenBank/DDBJ databases">
        <title>Melipona bicolor Genome sequencing and assembly.</title>
        <authorList>
            <person name="Araujo N.S."/>
            <person name="Arias M.C."/>
        </authorList>
    </citation>
    <scope>NUCLEOTIDE SEQUENCE</scope>
    <source>
        <strain evidence="2">USP_2M_L1-L4_2017</strain>
        <tissue evidence="2">Whole body</tissue>
    </source>
</reference>
<proteinExistence type="predicted"/>
<feature type="region of interest" description="Disordered" evidence="1">
    <location>
        <begin position="31"/>
        <end position="64"/>
    </location>
</feature>
<dbReference type="EMBL" id="JAHYIQ010000035">
    <property type="protein sequence ID" value="KAK1119648.1"/>
    <property type="molecule type" value="Genomic_DNA"/>
</dbReference>
<organism evidence="2 3">
    <name type="scientific">Melipona bicolor</name>
    <dbReference type="NCBI Taxonomy" id="60889"/>
    <lineage>
        <taxon>Eukaryota</taxon>
        <taxon>Metazoa</taxon>
        <taxon>Ecdysozoa</taxon>
        <taxon>Arthropoda</taxon>
        <taxon>Hexapoda</taxon>
        <taxon>Insecta</taxon>
        <taxon>Pterygota</taxon>
        <taxon>Neoptera</taxon>
        <taxon>Endopterygota</taxon>
        <taxon>Hymenoptera</taxon>
        <taxon>Apocrita</taxon>
        <taxon>Aculeata</taxon>
        <taxon>Apoidea</taxon>
        <taxon>Anthophila</taxon>
        <taxon>Apidae</taxon>
        <taxon>Melipona</taxon>
    </lineage>
</organism>
<accession>A0AA40KGR7</accession>
<evidence type="ECO:0000313" key="2">
    <source>
        <dbReference type="EMBL" id="KAK1119648.1"/>
    </source>
</evidence>
<feature type="non-terminal residue" evidence="2">
    <location>
        <position position="64"/>
    </location>
</feature>
<evidence type="ECO:0000256" key="1">
    <source>
        <dbReference type="SAM" id="MobiDB-lite"/>
    </source>
</evidence>
<evidence type="ECO:0000313" key="3">
    <source>
        <dbReference type="Proteomes" id="UP001177670"/>
    </source>
</evidence>